<sequence length="166" mass="18957">MYYIRNFLPYRAVLMAGNSIDGLPHFARGEVVRGFGRGSKELGCPTANLPLEVVKNLPEKIETGVYCGFASVEGGQVHKMVMSVGWNPFYNNETKTVEVHIMHKFDSDFYGKDVRIVILDYLRQEKNFESLDALNEAIKSDIRQAKEKLELPEFSQYKTHQFFTGP</sequence>
<dbReference type="EnsemblMetazoa" id="XM_050654118.1">
    <property type="protein sequence ID" value="XP_050510075.1"/>
    <property type="gene ID" value="LOC126886948"/>
</dbReference>
<dbReference type="Pfam" id="PF01687">
    <property type="entry name" value="Flavokinase"/>
    <property type="match status" value="1"/>
</dbReference>
<evidence type="ECO:0000256" key="5">
    <source>
        <dbReference type="ARBA" id="ARBA00022679"/>
    </source>
</evidence>
<dbReference type="InterPro" id="IPR015865">
    <property type="entry name" value="Riboflavin_kinase_bac/euk"/>
</dbReference>
<evidence type="ECO:0000256" key="1">
    <source>
        <dbReference type="ARBA" id="ARBA00005201"/>
    </source>
</evidence>
<comment type="pathway">
    <text evidence="1">Cofactor biosynthesis; FMN biosynthesis; FMN from riboflavin (ATP route): step 1/1.</text>
</comment>
<evidence type="ECO:0000256" key="3">
    <source>
        <dbReference type="ARBA" id="ARBA00022630"/>
    </source>
</evidence>
<evidence type="ECO:0000256" key="7">
    <source>
        <dbReference type="ARBA" id="ARBA00022840"/>
    </source>
</evidence>
<dbReference type="EC" id="2.7.1.26" evidence="2"/>
<evidence type="ECO:0000313" key="9">
    <source>
        <dbReference type="EnsemblMetazoa" id="XP_050510075.1"/>
    </source>
</evidence>
<organism evidence="9 10">
    <name type="scientific">Diabrotica virgifera virgifera</name>
    <name type="common">western corn rootworm</name>
    <dbReference type="NCBI Taxonomy" id="50390"/>
    <lineage>
        <taxon>Eukaryota</taxon>
        <taxon>Metazoa</taxon>
        <taxon>Ecdysozoa</taxon>
        <taxon>Arthropoda</taxon>
        <taxon>Hexapoda</taxon>
        <taxon>Insecta</taxon>
        <taxon>Pterygota</taxon>
        <taxon>Neoptera</taxon>
        <taxon>Endopterygota</taxon>
        <taxon>Coleoptera</taxon>
        <taxon>Polyphaga</taxon>
        <taxon>Cucujiformia</taxon>
        <taxon>Chrysomeloidea</taxon>
        <taxon>Chrysomelidae</taxon>
        <taxon>Galerucinae</taxon>
        <taxon>Diabroticina</taxon>
        <taxon>Diabroticites</taxon>
        <taxon>Diabrotica</taxon>
    </lineage>
</organism>
<dbReference type="InterPro" id="IPR023468">
    <property type="entry name" value="Riboflavin_kinase"/>
</dbReference>
<feature type="domain" description="Riboflavin kinase" evidence="8">
    <location>
        <begin position="20"/>
        <end position="150"/>
    </location>
</feature>
<proteinExistence type="predicted"/>
<keyword evidence="7" id="KW-0067">ATP-binding</keyword>
<dbReference type="Proteomes" id="UP001652700">
    <property type="component" value="Unplaced"/>
</dbReference>
<dbReference type="GeneID" id="126886948"/>
<evidence type="ECO:0000256" key="2">
    <source>
        <dbReference type="ARBA" id="ARBA00012105"/>
    </source>
</evidence>
<dbReference type="SUPFAM" id="SSF82114">
    <property type="entry name" value="Riboflavin kinase-like"/>
    <property type="match status" value="1"/>
</dbReference>
<dbReference type="Gene3D" id="2.40.30.30">
    <property type="entry name" value="Riboflavin kinase-like"/>
    <property type="match status" value="1"/>
</dbReference>
<accession>A0ABM5KIP1</accession>
<evidence type="ECO:0000256" key="6">
    <source>
        <dbReference type="ARBA" id="ARBA00022741"/>
    </source>
</evidence>
<keyword evidence="5" id="KW-0808">Transferase</keyword>
<dbReference type="RefSeq" id="XP_050510075.1">
    <property type="nucleotide sequence ID" value="XM_050654118.1"/>
</dbReference>
<evidence type="ECO:0000256" key="4">
    <source>
        <dbReference type="ARBA" id="ARBA00022643"/>
    </source>
</evidence>
<dbReference type="InterPro" id="IPR023465">
    <property type="entry name" value="Riboflavin_kinase_dom_sf"/>
</dbReference>
<dbReference type="SMART" id="SM00904">
    <property type="entry name" value="Flavokinase"/>
    <property type="match status" value="1"/>
</dbReference>
<dbReference type="PANTHER" id="PTHR22749:SF6">
    <property type="entry name" value="RIBOFLAVIN KINASE"/>
    <property type="match status" value="1"/>
</dbReference>
<protein>
    <recommendedName>
        <fullName evidence="2">riboflavin kinase</fullName>
        <ecNumber evidence="2">2.7.1.26</ecNumber>
    </recommendedName>
</protein>
<keyword evidence="10" id="KW-1185">Reference proteome</keyword>
<reference evidence="9" key="1">
    <citation type="submission" date="2025-05" db="UniProtKB">
        <authorList>
            <consortium name="EnsemblMetazoa"/>
        </authorList>
    </citation>
    <scope>IDENTIFICATION</scope>
</reference>
<keyword evidence="6" id="KW-0547">Nucleotide-binding</keyword>
<evidence type="ECO:0000313" key="10">
    <source>
        <dbReference type="Proteomes" id="UP001652700"/>
    </source>
</evidence>
<name>A0ABM5KIP1_DIAVI</name>
<evidence type="ECO:0000259" key="8">
    <source>
        <dbReference type="SMART" id="SM00904"/>
    </source>
</evidence>
<dbReference type="PANTHER" id="PTHR22749">
    <property type="entry name" value="RIBOFLAVIN KINASE/FMN ADENYLYLTRANSFERASE"/>
    <property type="match status" value="1"/>
</dbReference>
<keyword evidence="3" id="KW-0285">Flavoprotein</keyword>
<keyword evidence="4" id="KW-0288">FMN</keyword>